<dbReference type="RefSeq" id="XP_043007902.1">
    <property type="nucleotide sequence ID" value="XM_043155434.1"/>
</dbReference>
<dbReference type="OrthoDB" id="2940325at2759"/>
<feature type="region of interest" description="Disordered" evidence="1">
    <location>
        <begin position="90"/>
        <end position="118"/>
    </location>
</feature>
<feature type="compositionally biased region" description="Low complexity" evidence="1">
    <location>
        <begin position="90"/>
        <end position="105"/>
    </location>
</feature>
<accession>A0A9P7RXV5</accession>
<sequence length="311" mass="35504">MAMNEIVMDNLERYFKENENGALKCKGRTVWKCYSANQTLSSIQRAVENSVVVDENSTMEGCKGIPIECLQRMDQHLREAYRKLVLNELPTRPSSSSSSSDDSTPPSTPTEGRSPVMRVARMTDRPLFNPFSDEQDYVEFMLKTASTMAVGAFDPFEDQLHVQGNAVNVPIPIEDDEEAIFHLPSAFDVDSEPDAPHAELLKIMDNEDQPSTEVMPSCNFRDLDRLGRRIPQVELNRTKRKQLQRRSVVKYEVDAPMMEGRPTKSPSARSRYSQYMPTTFNPSDILSFPKKGQMKRHPDEQRLLLRLLLDK</sequence>
<name>A0A9P7RXV5_9AGAR</name>
<dbReference type="Proteomes" id="UP001049176">
    <property type="component" value="Chromosome 6"/>
</dbReference>
<dbReference type="KEGG" id="more:E1B28_010468"/>
<gene>
    <name evidence="2" type="ORF">E1B28_010468</name>
</gene>
<evidence type="ECO:0000313" key="3">
    <source>
        <dbReference type="Proteomes" id="UP001049176"/>
    </source>
</evidence>
<dbReference type="GeneID" id="66079544"/>
<proteinExistence type="predicted"/>
<reference evidence="2" key="1">
    <citation type="journal article" date="2021" name="Genome Biol. Evol.">
        <title>The assembled and annotated genome of the fairy-ring fungus Marasmius oreades.</title>
        <authorList>
            <person name="Hiltunen M."/>
            <person name="Ament-Velasquez S.L."/>
            <person name="Johannesson H."/>
        </authorList>
    </citation>
    <scope>NUCLEOTIDE SEQUENCE</scope>
    <source>
        <strain evidence="2">03SP1</strain>
    </source>
</reference>
<dbReference type="AlphaFoldDB" id="A0A9P7RXV5"/>
<organism evidence="2 3">
    <name type="scientific">Marasmius oreades</name>
    <name type="common">fairy-ring Marasmius</name>
    <dbReference type="NCBI Taxonomy" id="181124"/>
    <lineage>
        <taxon>Eukaryota</taxon>
        <taxon>Fungi</taxon>
        <taxon>Dikarya</taxon>
        <taxon>Basidiomycota</taxon>
        <taxon>Agaricomycotina</taxon>
        <taxon>Agaricomycetes</taxon>
        <taxon>Agaricomycetidae</taxon>
        <taxon>Agaricales</taxon>
        <taxon>Marasmiineae</taxon>
        <taxon>Marasmiaceae</taxon>
        <taxon>Marasmius</taxon>
    </lineage>
</organism>
<evidence type="ECO:0000313" key="2">
    <source>
        <dbReference type="EMBL" id="KAG7091432.1"/>
    </source>
</evidence>
<dbReference type="EMBL" id="CM032186">
    <property type="protein sequence ID" value="KAG7091432.1"/>
    <property type="molecule type" value="Genomic_DNA"/>
</dbReference>
<keyword evidence="3" id="KW-1185">Reference proteome</keyword>
<comment type="caution">
    <text evidence="2">The sequence shown here is derived from an EMBL/GenBank/DDBJ whole genome shotgun (WGS) entry which is preliminary data.</text>
</comment>
<protein>
    <submittedName>
        <fullName evidence="2">Uncharacterized protein</fullName>
    </submittedName>
</protein>
<evidence type="ECO:0000256" key="1">
    <source>
        <dbReference type="SAM" id="MobiDB-lite"/>
    </source>
</evidence>